<dbReference type="AlphaFoldDB" id="A0AAW1ZEU5"/>
<dbReference type="EMBL" id="JAWDJR010000018">
    <property type="protein sequence ID" value="KAK9958555.1"/>
    <property type="molecule type" value="Genomic_DNA"/>
</dbReference>
<protein>
    <submittedName>
        <fullName evidence="2">Uncharacterized protein</fullName>
    </submittedName>
</protein>
<feature type="compositionally biased region" description="Basic and acidic residues" evidence="1">
    <location>
        <begin position="1"/>
        <end position="10"/>
    </location>
</feature>
<feature type="non-terminal residue" evidence="2">
    <location>
        <position position="1"/>
    </location>
</feature>
<keyword evidence="3" id="KW-1185">Reference proteome</keyword>
<gene>
    <name evidence="2" type="ORF">ABG768_010668</name>
</gene>
<proteinExistence type="predicted"/>
<name>A0AAW1ZEU5_CULAL</name>
<reference evidence="2 3" key="1">
    <citation type="submission" date="2024-05" db="EMBL/GenBank/DDBJ databases">
        <title>A high-quality chromosomal-level genome assembly of Topmouth culter (Culter alburnus).</title>
        <authorList>
            <person name="Zhao H."/>
        </authorList>
    </citation>
    <scope>NUCLEOTIDE SEQUENCE [LARGE SCALE GENOMIC DNA]</scope>
    <source>
        <strain evidence="2">CATC2023</strain>
        <tissue evidence="2">Muscle</tissue>
    </source>
</reference>
<organism evidence="2 3">
    <name type="scientific">Culter alburnus</name>
    <name type="common">Topmouth culter</name>
    <dbReference type="NCBI Taxonomy" id="194366"/>
    <lineage>
        <taxon>Eukaryota</taxon>
        <taxon>Metazoa</taxon>
        <taxon>Chordata</taxon>
        <taxon>Craniata</taxon>
        <taxon>Vertebrata</taxon>
        <taxon>Euteleostomi</taxon>
        <taxon>Actinopterygii</taxon>
        <taxon>Neopterygii</taxon>
        <taxon>Teleostei</taxon>
        <taxon>Ostariophysi</taxon>
        <taxon>Cypriniformes</taxon>
        <taxon>Xenocyprididae</taxon>
        <taxon>Xenocypridinae</taxon>
        <taxon>Culter</taxon>
    </lineage>
</organism>
<feature type="region of interest" description="Disordered" evidence="1">
    <location>
        <begin position="1"/>
        <end position="23"/>
    </location>
</feature>
<evidence type="ECO:0000313" key="3">
    <source>
        <dbReference type="Proteomes" id="UP001479290"/>
    </source>
</evidence>
<accession>A0AAW1ZEU5</accession>
<dbReference type="Proteomes" id="UP001479290">
    <property type="component" value="Unassembled WGS sequence"/>
</dbReference>
<feature type="non-terminal residue" evidence="2">
    <location>
        <position position="68"/>
    </location>
</feature>
<sequence length="68" mass="7612">YIKSTKRPEPPELAQPELLHTNTTISKAAEDRDLVWKLTRNVTKNQQHVPAWSAFNAFTSDTACSVAS</sequence>
<evidence type="ECO:0000313" key="2">
    <source>
        <dbReference type="EMBL" id="KAK9958555.1"/>
    </source>
</evidence>
<evidence type="ECO:0000256" key="1">
    <source>
        <dbReference type="SAM" id="MobiDB-lite"/>
    </source>
</evidence>
<comment type="caution">
    <text evidence="2">The sequence shown here is derived from an EMBL/GenBank/DDBJ whole genome shotgun (WGS) entry which is preliminary data.</text>
</comment>